<evidence type="ECO:0000256" key="3">
    <source>
        <dbReference type="ARBA" id="ARBA00022840"/>
    </source>
</evidence>
<dbReference type="SMART" id="SM00129">
    <property type="entry name" value="KISc"/>
    <property type="match status" value="1"/>
</dbReference>
<feature type="binding site" evidence="6">
    <location>
        <begin position="245"/>
        <end position="252"/>
    </location>
    <ligand>
        <name>ATP</name>
        <dbReference type="ChEBI" id="CHEBI:30616"/>
    </ligand>
</feature>
<keyword evidence="3 6" id="KW-0067">ATP-binding</keyword>
<keyword evidence="8" id="KW-0175">Coiled coil</keyword>
<organism evidence="11 12">
    <name type="scientific">Momordica charantia</name>
    <name type="common">Bitter gourd</name>
    <name type="synonym">Balsam pear</name>
    <dbReference type="NCBI Taxonomy" id="3673"/>
    <lineage>
        <taxon>Eukaryota</taxon>
        <taxon>Viridiplantae</taxon>
        <taxon>Streptophyta</taxon>
        <taxon>Embryophyta</taxon>
        <taxon>Tracheophyta</taxon>
        <taxon>Spermatophyta</taxon>
        <taxon>Magnoliopsida</taxon>
        <taxon>eudicotyledons</taxon>
        <taxon>Gunneridae</taxon>
        <taxon>Pentapetalae</taxon>
        <taxon>rosids</taxon>
        <taxon>fabids</taxon>
        <taxon>Cucurbitales</taxon>
        <taxon>Cucurbitaceae</taxon>
        <taxon>Momordiceae</taxon>
        <taxon>Momordica</taxon>
    </lineage>
</organism>
<keyword evidence="1 7" id="KW-0493">Microtubule</keyword>
<dbReference type="InterPro" id="IPR019821">
    <property type="entry name" value="Kinesin_motor_CS"/>
</dbReference>
<evidence type="ECO:0000256" key="6">
    <source>
        <dbReference type="PROSITE-ProRule" id="PRU00283"/>
    </source>
</evidence>
<dbReference type="PROSITE" id="PS00411">
    <property type="entry name" value="KINESIN_MOTOR_1"/>
    <property type="match status" value="1"/>
</dbReference>
<dbReference type="GO" id="GO:0005874">
    <property type="term" value="C:microtubule"/>
    <property type="evidence" value="ECO:0007669"/>
    <property type="project" value="UniProtKB-KW"/>
</dbReference>
<name>A0A6J1CTG9_MOMCH</name>
<proteinExistence type="inferred from homology"/>
<dbReference type="PANTHER" id="PTHR47971:SF15">
    <property type="entry name" value="KINESIN-LIKE PROTEIN KIN-13B"/>
    <property type="match status" value="1"/>
</dbReference>
<evidence type="ECO:0000256" key="2">
    <source>
        <dbReference type="ARBA" id="ARBA00022741"/>
    </source>
</evidence>
<dbReference type="GO" id="GO:1903338">
    <property type="term" value="P:regulation of cell wall organization or biogenesis"/>
    <property type="evidence" value="ECO:0007669"/>
    <property type="project" value="UniProtKB-ARBA"/>
</dbReference>
<accession>A0A6J1CTG9</accession>
<dbReference type="OrthoDB" id="3176171at2759"/>
<dbReference type="AlphaFoldDB" id="A0A6J1CTG9"/>
<dbReference type="PRINTS" id="PR00380">
    <property type="entry name" value="KINESINHEAVY"/>
</dbReference>
<dbReference type="Gene3D" id="3.40.850.10">
    <property type="entry name" value="Kinesin motor domain"/>
    <property type="match status" value="1"/>
</dbReference>
<dbReference type="FunFam" id="3.40.850.10:FF:000012">
    <property type="entry name" value="Kinesin-like protein"/>
    <property type="match status" value="1"/>
</dbReference>
<reference evidence="12" key="1">
    <citation type="submission" date="2025-08" db="UniProtKB">
        <authorList>
            <consortium name="RefSeq"/>
        </authorList>
    </citation>
    <scope>IDENTIFICATION</scope>
</reference>
<feature type="domain" description="Kinesin motor" evidence="10">
    <location>
        <begin position="154"/>
        <end position="479"/>
    </location>
</feature>
<keyword evidence="11" id="KW-1185">Reference proteome</keyword>
<evidence type="ECO:0000256" key="1">
    <source>
        <dbReference type="ARBA" id="ARBA00022701"/>
    </source>
</evidence>
<dbReference type="PANTHER" id="PTHR47971">
    <property type="entry name" value="KINESIN-RELATED PROTEIN 6"/>
    <property type="match status" value="1"/>
</dbReference>
<evidence type="ECO:0000313" key="12">
    <source>
        <dbReference type="RefSeq" id="XP_022145085.1"/>
    </source>
</evidence>
<gene>
    <name evidence="12" type="primary">LOC111014594</name>
</gene>
<dbReference type="Proteomes" id="UP000504603">
    <property type="component" value="Unplaced"/>
</dbReference>
<dbReference type="KEGG" id="mcha:111014594"/>
<dbReference type="InterPro" id="IPR001752">
    <property type="entry name" value="Kinesin_motor_dom"/>
</dbReference>
<dbReference type="CDD" id="cd01367">
    <property type="entry name" value="KISc_KIF2_like"/>
    <property type="match status" value="1"/>
</dbReference>
<evidence type="ECO:0000256" key="9">
    <source>
        <dbReference type="SAM" id="MobiDB-lite"/>
    </source>
</evidence>
<feature type="region of interest" description="Disordered" evidence="9">
    <location>
        <begin position="42"/>
        <end position="78"/>
    </location>
</feature>
<dbReference type="InterPro" id="IPR036961">
    <property type="entry name" value="Kinesin_motor_dom_sf"/>
</dbReference>
<keyword evidence="4 6" id="KW-0505">Motor protein</keyword>
<evidence type="ECO:0000256" key="5">
    <source>
        <dbReference type="ARBA" id="ARBA00061030"/>
    </source>
</evidence>
<dbReference type="GO" id="GO:0008017">
    <property type="term" value="F:microtubule binding"/>
    <property type="evidence" value="ECO:0007669"/>
    <property type="project" value="InterPro"/>
</dbReference>
<evidence type="ECO:0000259" key="10">
    <source>
        <dbReference type="PROSITE" id="PS50067"/>
    </source>
</evidence>
<evidence type="ECO:0000313" key="11">
    <source>
        <dbReference type="Proteomes" id="UP000504603"/>
    </source>
</evidence>
<feature type="compositionally biased region" description="Polar residues" evidence="9">
    <location>
        <begin position="53"/>
        <end position="78"/>
    </location>
</feature>
<keyword evidence="2 6" id="KW-0547">Nucleotide-binding</keyword>
<evidence type="ECO:0000256" key="8">
    <source>
        <dbReference type="SAM" id="Coils"/>
    </source>
</evidence>
<comment type="similarity">
    <text evidence="5">Belongs to the TRAFAC class myosin-kinesin ATPase superfamily. Kinesin family. KIN-13 subfamily.</text>
</comment>
<evidence type="ECO:0000256" key="4">
    <source>
        <dbReference type="ARBA" id="ARBA00023175"/>
    </source>
</evidence>
<protein>
    <recommendedName>
        <fullName evidence="7">Kinesin-like protein</fullName>
    </recommendedName>
</protein>
<sequence length="714" mass="80612">MNAAGRQISRSNPAVHHQRQHSDNAIDALFSYGRFAQPSNLSHDYGSRASRGMQRSFNDVGSTDASTPQPRSRSSSMRKNADEMFLPSHYSPGLLDLHSLDTELLPETTYRKSLDDSESFFAASKLPNKAGGASDNNLLKNFSVDKERTNTVAKIKVVVRKRPLNKREMTKKEEDIISIEPTSNSLTVHETKFKVDLTEYIEKHEFVFDAVLNEGVSNEEVYSETVEPIVPLIFNRTKATCFAYGQTGSGKTYTMQPLPLKASEDILRLVYHTHRNQGFQLFVSFFEIYGGKLFDLLSDRKKLFMREDGKQQVCIVGLQEYRVSNVETIKELIERGNATRSTGTTGANEESSRSHAILQLCIKRSVDSSESKPARLVGKLSFIDLAGSERGADTTDNDKLTRMEGAEINKSLLALKECIRALDNDQGHIPFRGSKLTEVLRDSFVGDSRTVMISCISPSSGSCEHTLNTLRYADRVKSLSKGNNTRRDPLYSSSNLRESTASLLSSTLPTEPTFEDNRTYLPNEKNRFGWSKQNEREGTPPLNVERVPSNRADITLPHHRSQRSFQDDFTEDDFGSSEPNYDQEKWTNNKITETRQVSSFINPKKATNEVNQRDIPDFEIDSHSNDDLDALLKEEEDLVTAHRRQVEQTIDIAREEMNLLVEADQPGSHLDDYIHKLNVILSQKAASIFQLQTRLAQFQKRLDEYNVLVAPSSN</sequence>
<dbReference type="PROSITE" id="PS50067">
    <property type="entry name" value="KINESIN_MOTOR_2"/>
    <property type="match status" value="1"/>
</dbReference>
<dbReference type="SUPFAM" id="SSF52540">
    <property type="entry name" value="P-loop containing nucleoside triphosphate hydrolases"/>
    <property type="match status" value="1"/>
</dbReference>
<dbReference type="GO" id="GO:0003777">
    <property type="term" value="F:microtubule motor activity"/>
    <property type="evidence" value="ECO:0007669"/>
    <property type="project" value="InterPro"/>
</dbReference>
<evidence type="ECO:0000256" key="7">
    <source>
        <dbReference type="RuleBase" id="RU000394"/>
    </source>
</evidence>
<feature type="region of interest" description="Disordered" evidence="9">
    <location>
        <begin position="1"/>
        <end position="20"/>
    </location>
</feature>
<dbReference type="RefSeq" id="XP_022145085.1">
    <property type="nucleotide sequence ID" value="XM_022289393.1"/>
</dbReference>
<dbReference type="InterPro" id="IPR027640">
    <property type="entry name" value="Kinesin-like_fam"/>
</dbReference>
<dbReference type="GO" id="GO:0007019">
    <property type="term" value="P:microtubule depolymerization"/>
    <property type="evidence" value="ECO:0007669"/>
    <property type="project" value="TreeGrafter"/>
</dbReference>
<feature type="coiled-coil region" evidence="8">
    <location>
        <begin position="625"/>
        <end position="663"/>
    </location>
</feature>
<dbReference type="Pfam" id="PF00225">
    <property type="entry name" value="Kinesin"/>
    <property type="match status" value="1"/>
</dbReference>
<dbReference type="GeneID" id="111014594"/>
<dbReference type="GO" id="GO:0005524">
    <property type="term" value="F:ATP binding"/>
    <property type="evidence" value="ECO:0007669"/>
    <property type="project" value="UniProtKB-UniRule"/>
</dbReference>
<dbReference type="InterPro" id="IPR027417">
    <property type="entry name" value="P-loop_NTPase"/>
</dbReference>
<dbReference type="GO" id="GO:0007018">
    <property type="term" value="P:microtubule-based movement"/>
    <property type="evidence" value="ECO:0007669"/>
    <property type="project" value="InterPro"/>
</dbReference>